<dbReference type="EMBL" id="JAEPRA010000018">
    <property type="protein sequence ID" value="KAG2173559.1"/>
    <property type="molecule type" value="Genomic_DNA"/>
</dbReference>
<reference evidence="2" key="1">
    <citation type="submission" date="2020-12" db="EMBL/GenBank/DDBJ databases">
        <title>Metabolic potential, ecology and presence of endohyphal bacteria is reflected in genomic diversity of Mucoromycotina.</title>
        <authorList>
            <person name="Muszewska A."/>
            <person name="Okrasinska A."/>
            <person name="Steczkiewicz K."/>
            <person name="Drgas O."/>
            <person name="Orlowska M."/>
            <person name="Perlinska-Lenart U."/>
            <person name="Aleksandrzak-Piekarczyk T."/>
            <person name="Szatraj K."/>
            <person name="Zielenkiewicz U."/>
            <person name="Pilsyk S."/>
            <person name="Malc E."/>
            <person name="Mieczkowski P."/>
            <person name="Kruszewska J.S."/>
            <person name="Biernat P."/>
            <person name="Pawlowska J."/>
        </authorList>
    </citation>
    <scope>NUCLEOTIDE SEQUENCE</scope>
    <source>
        <strain evidence="2">WA0000051536</strain>
    </source>
</reference>
<feature type="region of interest" description="Disordered" evidence="1">
    <location>
        <begin position="424"/>
        <end position="545"/>
    </location>
</feature>
<feature type="region of interest" description="Disordered" evidence="1">
    <location>
        <begin position="214"/>
        <end position="242"/>
    </location>
</feature>
<feature type="compositionally biased region" description="Polar residues" evidence="1">
    <location>
        <begin position="151"/>
        <end position="173"/>
    </location>
</feature>
<dbReference type="OrthoDB" id="2389658at2759"/>
<evidence type="ECO:0000313" key="2">
    <source>
        <dbReference type="EMBL" id="KAG2173559.1"/>
    </source>
</evidence>
<protein>
    <submittedName>
        <fullName evidence="2">Uncharacterized protein</fullName>
    </submittedName>
</protein>
<feature type="compositionally biased region" description="Basic residues" evidence="1">
    <location>
        <begin position="536"/>
        <end position="545"/>
    </location>
</feature>
<evidence type="ECO:0000256" key="1">
    <source>
        <dbReference type="SAM" id="MobiDB-lite"/>
    </source>
</evidence>
<sequence length="545" mass="60013">MSQIKSLSGIAVLPCLASFETPGYDADISSIGLHSMDTVSTSQGGYSADGEEKGPITRVNGGKLARQVSSETIFASDDEEDVNWGLILAHIDGQQSVNGNDASQSTVLFKEETDTSDMKRSQNGTENFADIKQNGAELQTRPRTLSDHASPLSSRHSQDNDSIAINDPNTNSNLVSAKTCYMEEDEEELEQTQVYSVHDPLEEHEDLDYESNAIDNDISKNGDQCKEEVRKPSSQDSEDYPETQVYDVYEPLTQNEEDLTDVIVNASIDQTIAQNDEITTSMRQQSTLSMTWTLDDMRVADNDSVTANPLHIDMVQRDEKKPGEGNKNSGYVLYKGTQSLINSLHASQQLPDDIDYVETSDSEELNDNAASLAGSQRSILTTNNAQDKLAEVDSPKKSQAVIQSTFPSSIEEDALASHYVNTDDHDQTASHETLQSSQHSASSSSQQKKLAFDRVVKKPRDTRKRSSPKLDDTMTHSTSAPKADDTEDWPPIPKRRPVLGLAKPSATSTVRATKSNATRLSPKPPARATRRLYGVNHRRKPTSRQ</sequence>
<feature type="compositionally biased region" description="Polar residues" evidence="1">
    <location>
        <begin position="505"/>
        <end position="519"/>
    </location>
</feature>
<feature type="compositionally biased region" description="Basic and acidic residues" evidence="1">
    <location>
        <begin position="450"/>
        <end position="459"/>
    </location>
</feature>
<feature type="region of interest" description="Disordered" evidence="1">
    <location>
        <begin position="110"/>
        <end position="173"/>
    </location>
</feature>
<organism evidence="2 3">
    <name type="scientific">Umbelopsis vinacea</name>
    <dbReference type="NCBI Taxonomy" id="44442"/>
    <lineage>
        <taxon>Eukaryota</taxon>
        <taxon>Fungi</taxon>
        <taxon>Fungi incertae sedis</taxon>
        <taxon>Mucoromycota</taxon>
        <taxon>Mucoromycotina</taxon>
        <taxon>Umbelopsidomycetes</taxon>
        <taxon>Umbelopsidales</taxon>
        <taxon>Umbelopsidaceae</taxon>
        <taxon>Umbelopsis</taxon>
    </lineage>
</organism>
<proteinExistence type="predicted"/>
<evidence type="ECO:0000313" key="3">
    <source>
        <dbReference type="Proteomes" id="UP000612746"/>
    </source>
</evidence>
<name>A0A8H7UBJ4_9FUNG</name>
<feature type="compositionally biased region" description="Basic and acidic residues" evidence="1">
    <location>
        <begin position="217"/>
        <end position="233"/>
    </location>
</feature>
<keyword evidence="3" id="KW-1185">Reference proteome</keyword>
<gene>
    <name evidence="2" type="ORF">INT44_007150</name>
</gene>
<feature type="compositionally biased region" description="Basic and acidic residues" evidence="1">
    <location>
        <begin position="110"/>
        <end position="120"/>
    </location>
</feature>
<dbReference type="AlphaFoldDB" id="A0A8H7UBJ4"/>
<accession>A0A8H7UBJ4</accession>
<feature type="compositionally biased region" description="Low complexity" evidence="1">
    <location>
        <begin position="435"/>
        <end position="447"/>
    </location>
</feature>
<comment type="caution">
    <text evidence="2">The sequence shown here is derived from an EMBL/GenBank/DDBJ whole genome shotgun (WGS) entry which is preliminary data.</text>
</comment>
<dbReference type="Proteomes" id="UP000612746">
    <property type="component" value="Unassembled WGS sequence"/>
</dbReference>